<dbReference type="AlphaFoldDB" id="A0A2T0RIA5"/>
<evidence type="ECO:0000313" key="1">
    <source>
        <dbReference type="EMBL" id="PRY20852.1"/>
    </source>
</evidence>
<proteinExistence type="predicted"/>
<accession>A0A2T0RIA5</accession>
<protein>
    <recommendedName>
        <fullName evidence="3">TnsA endonuclease-like protein</fullName>
    </recommendedName>
</protein>
<dbReference type="EMBL" id="PVTD01000011">
    <property type="protein sequence ID" value="PRY20852.1"/>
    <property type="molecule type" value="Genomic_DNA"/>
</dbReference>
<sequence length="244" mass="27965">MIAHDEWNYSPPKLAKMPIIELGSIKGVLPFDGVRNPGSRSSTSHKVWFGYRTPANDWQIQLGICESAAEFAVALEALMSPNIYDVKFQPMTVRFALDGKQRHYTHDLLVVYKCGFRQLIFVRNGKSLKKPKTQREIDAIFKATTAHQADGLIVVNASDYSRQRRENLFRMHQLLQEDDPEADELVLSTARGLKTLWQMKDIFPHVDLDPWRVFRACYRLVALKHLKADLDNVLLETSRIEVAA</sequence>
<gene>
    <name evidence="1" type="ORF">CLV78_1115</name>
</gene>
<dbReference type="Proteomes" id="UP000239480">
    <property type="component" value="Unassembled WGS sequence"/>
</dbReference>
<keyword evidence="2" id="KW-1185">Reference proteome</keyword>
<organism evidence="1 2">
    <name type="scientific">Aliiruegeria haliotis</name>
    <dbReference type="NCBI Taxonomy" id="1280846"/>
    <lineage>
        <taxon>Bacteria</taxon>
        <taxon>Pseudomonadati</taxon>
        <taxon>Pseudomonadota</taxon>
        <taxon>Alphaproteobacteria</taxon>
        <taxon>Rhodobacterales</taxon>
        <taxon>Roseobacteraceae</taxon>
        <taxon>Aliiruegeria</taxon>
    </lineage>
</organism>
<name>A0A2T0RIA5_9RHOB</name>
<evidence type="ECO:0008006" key="3">
    <source>
        <dbReference type="Google" id="ProtNLM"/>
    </source>
</evidence>
<comment type="caution">
    <text evidence="1">The sequence shown here is derived from an EMBL/GenBank/DDBJ whole genome shotgun (WGS) entry which is preliminary data.</text>
</comment>
<evidence type="ECO:0000313" key="2">
    <source>
        <dbReference type="Proteomes" id="UP000239480"/>
    </source>
</evidence>
<reference evidence="1 2" key="1">
    <citation type="submission" date="2018-03" db="EMBL/GenBank/DDBJ databases">
        <title>Genomic Encyclopedia of Archaeal and Bacterial Type Strains, Phase II (KMG-II): from individual species to whole genera.</title>
        <authorList>
            <person name="Goeker M."/>
        </authorList>
    </citation>
    <scope>NUCLEOTIDE SEQUENCE [LARGE SCALE GENOMIC DNA]</scope>
    <source>
        <strain evidence="1 2">DSM 29328</strain>
    </source>
</reference>